<evidence type="ECO:0000256" key="3">
    <source>
        <dbReference type="ARBA" id="ARBA00022475"/>
    </source>
</evidence>
<reference evidence="8 11" key="1">
    <citation type="submission" date="2018-08" db="EMBL/GenBank/DDBJ databases">
        <title>A genome reference for cultivated species of the human gut microbiota.</title>
        <authorList>
            <person name="Zou Y."/>
            <person name="Xue W."/>
            <person name="Luo G."/>
        </authorList>
    </citation>
    <scope>NUCLEOTIDE SEQUENCE [LARGE SCALE GENOMIC DNA]</scope>
    <source>
        <strain evidence="9 11">AF26-4BH</strain>
        <strain evidence="8">TF05-5AC</strain>
    </source>
</reference>
<keyword evidence="4 7" id="KW-0812">Transmembrane</keyword>
<accession>A0A3E3I2H5</accession>
<dbReference type="GO" id="GO:0042910">
    <property type="term" value="F:xenobiotic transmembrane transporter activity"/>
    <property type="evidence" value="ECO:0007669"/>
    <property type="project" value="InterPro"/>
</dbReference>
<evidence type="ECO:0000313" key="11">
    <source>
        <dbReference type="Proteomes" id="UP000261166"/>
    </source>
</evidence>
<dbReference type="PIRSF" id="PIRSF006603">
    <property type="entry name" value="DinF"/>
    <property type="match status" value="1"/>
</dbReference>
<keyword evidence="5 7" id="KW-1133">Transmembrane helix</keyword>
<evidence type="ECO:0000313" key="8">
    <source>
        <dbReference type="EMBL" id="RGE58847.1"/>
    </source>
</evidence>
<keyword evidence="6 7" id="KW-0472">Membrane</keyword>
<name>A0A3E3I2H5_9FIRM</name>
<dbReference type="Proteomes" id="UP000261166">
    <property type="component" value="Unassembled WGS sequence"/>
</dbReference>
<feature type="transmembrane region" description="Helical" evidence="7">
    <location>
        <begin position="134"/>
        <end position="151"/>
    </location>
</feature>
<keyword evidence="2" id="KW-0813">Transport</keyword>
<gene>
    <name evidence="9" type="ORF">DWY69_19175</name>
    <name evidence="8" type="ORF">DXC51_15695</name>
</gene>
<dbReference type="OrthoDB" id="9811110at2"/>
<proteinExistence type="predicted"/>
<feature type="transmembrane region" description="Helical" evidence="7">
    <location>
        <begin position="239"/>
        <end position="265"/>
    </location>
</feature>
<dbReference type="RefSeq" id="WP_117531245.1">
    <property type="nucleotide sequence ID" value="NZ_CALBAU010000323.1"/>
</dbReference>
<dbReference type="GeneID" id="97988270"/>
<feature type="transmembrane region" description="Helical" evidence="7">
    <location>
        <begin position="271"/>
        <end position="294"/>
    </location>
</feature>
<dbReference type="NCBIfam" id="TIGR00797">
    <property type="entry name" value="matE"/>
    <property type="match status" value="1"/>
</dbReference>
<dbReference type="EMBL" id="QVLV01000010">
    <property type="protein sequence ID" value="RGE58847.1"/>
    <property type="molecule type" value="Genomic_DNA"/>
</dbReference>
<evidence type="ECO:0000256" key="2">
    <source>
        <dbReference type="ARBA" id="ARBA00022448"/>
    </source>
</evidence>
<organism evidence="8 10">
    <name type="scientific">Eisenbergiella massiliensis</name>
    <dbReference type="NCBI Taxonomy" id="1720294"/>
    <lineage>
        <taxon>Bacteria</taxon>
        <taxon>Bacillati</taxon>
        <taxon>Bacillota</taxon>
        <taxon>Clostridia</taxon>
        <taxon>Lachnospirales</taxon>
        <taxon>Lachnospiraceae</taxon>
        <taxon>Eisenbergiella</taxon>
    </lineage>
</organism>
<feature type="transmembrane region" description="Helical" evidence="7">
    <location>
        <begin position="95"/>
        <end position="118"/>
    </location>
</feature>
<dbReference type="Pfam" id="PF01554">
    <property type="entry name" value="MatE"/>
    <property type="match status" value="2"/>
</dbReference>
<sequence>MNQDFMKTKPIFPLVLSMSLPMMLSMLINSLYNIIDSMFVARIGEDALTAVSLVYPLQTLVVSISVGFGVGINAAVAFFLGAGEKENADRSAAQGLLLSLLHGALLSVGGFLCIPYFLPLFTSDARILDWGMEYAYIVLSFSMVITVQIAFEKIYQAVGNMLVPMVCMAAGCITNIILDPVFIFGLGPIPRLEVKGAAIATVIGQVVTLILYLIWYFCKDMGLSLGRRNMKLTGEICGKLYTVGVPCSLTMGLPSLLITVLNGFAAAFSPVYILILGVYFKLQSFIYLPANGIVQGMRPILSYNYGAGEKKRMRRIIQICSVMILVIMAAGMLLFLLAPGIIMKLFTADVVTVREGSAALRIISLGFVVSGVSVICSGALEALGKGFASFLISLLRYLALIVPAAWLGIQIAGVTGIWTAFPVAEFLTAIAAAVIFAVIYHKNVGSIPS</sequence>
<comment type="subcellular location">
    <subcellularLocation>
        <location evidence="1">Cell membrane</location>
        <topology evidence="1">Multi-pass membrane protein</topology>
    </subcellularLocation>
</comment>
<dbReference type="InterPro" id="IPR052031">
    <property type="entry name" value="Membrane_Transporter-Flippase"/>
</dbReference>
<keyword evidence="10" id="KW-1185">Reference proteome</keyword>
<dbReference type="Proteomes" id="UP000260812">
    <property type="component" value="Unassembled WGS sequence"/>
</dbReference>
<feature type="transmembrane region" description="Helical" evidence="7">
    <location>
        <begin position="315"/>
        <end position="338"/>
    </location>
</feature>
<feature type="transmembrane region" description="Helical" evidence="7">
    <location>
        <begin position="415"/>
        <end position="440"/>
    </location>
</feature>
<dbReference type="InterPro" id="IPR048279">
    <property type="entry name" value="MdtK-like"/>
</dbReference>
<dbReference type="AlphaFoldDB" id="A0A3E3I2H5"/>
<feature type="transmembrane region" description="Helical" evidence="7">
    <location>
        <begin position="197"/>
        <end position="218"/>
    </location>
</feature>
<dbReference type="PANTHER" id="PTHR43549:SF3">
    <property type="entry name" value="MULTIDRUG RESISTANCE PROTEIN YPNP-RELATED"/>
    <property type="match status" value="1"/>
</dbReference>
<feature type="transmembrane region" description="Helical" evidence="7">
    <location>
        <begin position="387"/>
        <end position="409"/>
    </location>
</feature>
<evidence type="ECO:0000256" key="6">
    <source>
        <dbReference type="ARBA" id="ARBA00023136"/>
    </source>
</evidence>
<dbReference type="GO" id="GO:0005886">
    <property type="term" value="C:plasma membrane"/>
    <property type="evidence" value="ECO:0007669"/>
    <property type="project" value="UniProtKB-SubCell"/>
</dbReference>
<evidence type="ECO:0000313" key="10">
    <source>
        <dbReference type="Proteomes" id="UP000260812"/>
    </source>
</evidence>
<evidence type="ECO:0000256" key="1">
    <source>
        <dbReference type="ARBA" id="ARBA00004651"/>
    </source>
</evidence>
<protein>
    <submittedName>
        <fullName evidence="8">MATE family efflux transporter</fullName>
    </submittedName>
</protein>
<evidence type="ECO:0000313" key="9">
    <source>
        <dbReference type="EMBL" id="RGE68592.1"/>
    </source>
</evidence>
<evidence type="ECO:0000256" key="4">
    <source>
        <dbReference type="ARBA" id="ARBA00022692"/>
    </source>
</evidence>
<comment type="caution">
    <text evidence="8">The sequence shown here is derived from an EMBL/GenBank/DDBJ whole genome shotgun (WGS) entry which is preliminary data.</text>
</comment>
<feature type="transmembrane region" description="Helical" evidence="7">
    <location>
        <begin position="55"/>
        <end position="83"/>
    </location>
</feature>
<dbReference type="EMBL" id="QVLU01000019">
    <property type="protein sequence ID" value="RGE68592.1"/>
    <property type="molecule type" value="Genomic_DNA"/>
</dbReference>
<keyword evidence="3" id="KW-1003">Cell membrane</keyword>
<feature type="transmembrane region" description="Helical" evidence="7">
    <location>
        <begin position="358"/>
        <end position="380"/>
    </location>
</feature>
<dbReference type="InterPro" id="IPR002528">
    <property type="entry name" value="MATE_fam"/>
</dbReference>
<dbReference type="GO" id="GO:0015297">
    <property type="term" value="F:antiporter activity"/>
    <property type="evidence" value="ECO:0007669"/>
    <property type="project" value="InterPro"/>
</dbReference>
<feature type="transmembrane region" description="Helical" evidence="7">
    <location>
        <begin position="163"/>
        <end position="185"/>
    </location>
</feature>
<evidence type="ECO:0000256" key="7">
    <source>
        <dbReference type="SAM" id="Phobius"/>
    </source>
</evidence>
<evidence type="ECO:0000256" key="5">
    <source>
        <dbReference type="ARBA" id="ARBA00022989"/>
    </source>
</evidence>
<feature type="transmembrane region" description="Helical" evidence="7">
    <location>
        <begin position="12"/>
        <end position="35"/>
    </location>
</feature>
<dbReference type="PANTHER" id="PTHR43549">
    <property type="entry name" value="MULTIDRUG RESISTANCE PROTEIN YPNP-RELATED"/>
    <property type="match status" value="1"/>
</dbReference>